<name>A0A0X3BMK8_9EURY</name>
<proteinExistence type="predicted"/>
<dbReference type="OrthoDB" id="104639at2157"/>
<protein>
    <recommendedName>
        <fullName evidence="1">HicB-like antitoxin of toxin-antitoxin system domain-containing protein</fullName>
    </recommendedName>
</protein>
<dbReference type="AlphaFoldDB" id="A0A0X3BMK8"/>
<dbReference type="InterPro" id="IPR031807">
    <property type="entry name" value="HicB-like"/>
</dbReference>
<accession>A0A0X3BMK8</accession>
<reference evidence="2 3" key="1">
    <citation type="submission" date="2016-01" db="EMBL/GenBank/DDBJ databases">
        <authorList>
            <person name="Manzoor S."/>
        </authorList>
    </citation>
    <scope>NUCLEOTIDE SEQUENCE [LARGE SCALE GENOMIC DNA]</scope>
    <source>
        <strain evidence="2">Methanoculleus sp MAB1</strain>
    </source>
</reference>
<feature type="domain" description="HicB-like antitoxin of toxin-antitoxin system" evidence="1">
    <location>
        <begin position="6"/>
        <end position="49"/>
    </location>
</feature>
<evidence type="ECO:0000259" key="1">
    <source>
        <dbReference type="Pfam" id="PF15919"/>
    </source>
</evidence>
<dbReference type="GeneID" id="31897917"/>
<dbReference type="SUPFAM" id="SSF143100">
    <property type="entry name" value="TTHA1013/TTHA0281-like"/>
    <property type="match status" value="1"/>
</dbReference>
<evidence type="ECO:0000313" key="3">
    <source>
        <dbReference type="Proteomes" id="UP000069850"/>
    </source>
</evidence>
<sequence>MKVNCLIEKDEDGYYYASIPSLPGCFTQAKTYDELIRRLDEAISLYLEVNESPEPDELREFVGVQRIEIKTCQG</sequence>
<dbReference type="EMBL" id="LT158599">
    <property type="protein sequence ID" value="CVK33288.1"/>
    <property type="molecule type" value="Genomic_DNA"/>
</dbReference>
<dbReference type="PANTHER" id="PTHR34504">
    <property type="entry name" value="ANTITOXIN HICB"/>
    <property type="match status" value="1"/>
</dbReference>
<evidence type="ECO:0000313" key="2">
    <source>
        <dbReference type="EMBL" id="CVK33288.1"/>
    </source>
</evidence>
<organism evidence="2 3">
    <name type="scientific">Methanoculleus bourgensis</name>
    <dbReference type="NCBI Taxonomy" id="83986"/>
    <lineage>
        <taxon>Archaea</taxon>
        <taxon>Methanobacteriati</taxon>
        <taxon>Methanobacteriota</taxon>
        <taxon>Stenosarchaea group</taxon>
        <taxon>Methanomicrobia</taxon>
        <taxon>Methanomicrobiales</taxon>
        <taxon>Methanomicrobiaceae</taxon>
        <taxon>Methanoculleus</taxon>
    </lineage>
</organism>
<dbReference type="Gene3D" id="3.30.160.250">
    <property type="match status" value="1"/>
</dbReference>
<dbReference type="Pfam" id="PF15919">
    <property type="entry name" value="HicB_lk_antitox"/>
    <property type="match status" value="1"/>
</dbReference>
<dbReference type="InterPro" id="IPR035069">
    <property type="entry name" value="TTHA1013/TTHA0281-like"/>
</dbReference>
<dbReference type="RefSeq" id="WP_173425810.1">
    <property type="nucleotide sequence ID" value="NZ_BSDU01000001.1"/>
</dbReference>
<dbReference type="KEGG" id="mema:MMAB1_2075"/>
<dbReference type="PANTHER" id="PTHR34504:SF2">
    <property type="entry name" value="UPF0150 PROTEIN SSL0259"/>
    <property type="match status" value="1"/>
</dbReference>
<dbReference type="Proteomes" id="UP000069850">
    <property type="component" value="Chromosome 1"/>
</dbReference>
<gene>
    <name evidence="2" type="ORF">MMAB1_2075</name>
</gene>
<dbReference type="InterPro" id="IPR051404">
    <property type="entry name" value="TA_system_antitoxin"/>
</dbReference>